<protein>
    <submittedName>
        <fullName evidence="1">Glycosyltransferase</fullName>
    </submittedName>
</protein>
<dbReference type="Pfam" id="PF13692">
    <property type="entry name" value="Glyco_trans_1_4"/>
    <property type="match status" value="1"/>
</dbReference>
<keyword evidence="1" id="KW-0808">Transferase</keyword>
<evidence type="ECO:0000313" key="2">
    <source>
        <dbReference type="Proteomes" id="UP000002534"/>
    </source>
</evidence>
<name>Q3A3L6_SYNC1</name>
<dbReference type="AlphaFoldDB" id="Q3A3L6"/>
<reference evidence="2" key="1">
    <citation type="submission" date="2005-10" db="EMBL/GenBank/DDBJ databases">
        <title>Complete sequence of Pelobacter carbinolicus DSM 2380.</title>
        <authorList>
            <person name="Copeland A."/>
            <person name="Lucas S."/>
            <person name="Lapidus A."/>
            <person name="Barry K."/>
            <person name="Detter J.C."/>
            <person name="Glavina T."/>
            <person name="Hammon N."/>
            <person name="Israni S."/>
            <person name="Pitluck S."/>
            <person name="Chertkov O."/>
            <person name="Schmutz J."/>
            <person name="Larimer F."/>
            <person name="Land M."/>
            <person name="Kyrpides N."/>
            <person name="Ivanova N."/>
            <person name="Richardson P."/>
        </authorList>
    </citation>
    <scope>NUCLEOTIDE SEQUENCE [LARGE SCALE GENOMIC DNA]</scope>
    <source>
        <strain evidence="2">DSM 2380 / NBRC 103641 / GraBd1</strain>
    </source>
</reference>
<dbReference type="HOGENOM" id="CLU_028014_3_0_7"/>
<dbReference type="CDD" id="cd03801">
    <property type="entry name" value="GT4_PimA-like"/>
    <property type="match status" value="1"/>
</dbReference>
<gene>
    <name evidence="1" type="ordered locus">Pcar_1800</name>
</gene>
<reference evidence="1 2" key="2">
    <citation type="journal article" date="2012" name="BMC Genomics">
        <title>The genome of Pelobacter carbinolicus reveals surprising metabolic capabilities and physiological features.</title>
        <authorList>
            <person name="Aklujkar M."/>
            <person name="Haveman S.A."/>
            <person name="Didonato R.Jr."/>
            <person name="Chertkov O."/>
            <person name="Han C.S."/>
            <person name="Land M.L."/>
            <person name="Brown P."/>
            <person name="Lovley D.R."/>
        </authorList>
    </citation>
    <scope>NUCLEOTIDE SEQUENCE [LARGE SCALE GENOMIC DNA]</scope>
    <source>
        <strain evidence="2">DSM 2380 / NBRC 103641 / GraBd1</strain>
    </source>
</reference>
<dbReference type="CAZy" id="GT4">
    <property type="family name" value="Glycosyltransferase Family 4"/>
</dbReference>
<dbReference type="eggNOG" id="COG0438">
    <property type="taxonomic scope" value="Bacteria"/>
</dbReference>
<dbReference type="SUPFAM" id="SSF53756">
    <property type="entry name" value="UDP-Glycosyltransferase/glycogen phosphorylase"/>
    <property type="match status" value="1"/>
</dbReference>
<organism evidence="1 2">
    <name type="scientific">Syntrophotalea carbinolica (strain DSM 2380 / NBRC 103641 / GraBd1)</name>
    <name type="common">Pelobacter carbinolicus</name>
    <dbReference type="NCBI Taxonomy" id="338963"/>
    <lineage>
        <taxon>Bacteria</taxon>
        <taxon>Pseudomonadati</taxon>
        <taxon>Thermodesulfobacteriota</taxon>
        <taxon>Desulfuromonadia</taxon>
        <taxon>Desulfuromonadales</taxon>
        <taxon>Syntrophotaleaceae</taxon>
        <taxon>Syntrophotalea</taxon>
    </lineage>
</organism>
<dbReference type="Gene3D" id="3.40.50.2000">
    <property type="entry name" value="Glycogen Phosphorylase B"/>
    <property type="match status" value="2"/>
</dbReference>
<keyword evidence="2" id="KW-1185">Reference proteome</keyword>
<proteinExistence type="predicted"/>
<dbReference type="KEGG" id="pca:Pcar_1800"/>
<dbReference type="PANTHER" id="PTHR12526">
    <property type="entry name" value="GLYCOSYLTRANSFERASE"/>
    <property type="match status" value="1"/>
</dbReference>
<dbReference type="OrthoDB" id="9807209at2"/>
<dbReference type="STRING" id="338963.Pcar_1800"/>
<accession>Q3A3L6</accession>
<dbReference type="GO" id="GO:0016740">
    <property type="term" value="F:transferase activity"/>
    <property type="evidence" value="ECO:0007669"/>
    <property type="project" value="UniProtKB-KW"/>
</dbReference>
<evidence type="ECO:0000313" key="1">
    <source>
        <dbReference type="EMBL" id="ABA89041.1"/>
    </source>
</evidence>
<dbReference type="EMBL" id="CP000142">
    <property type="protein sequence ID" value="ABA89041.1"/>
    <property type="molecule type" value="Genomic_DNA"/>
</dbReference>
<sequence>MKKIMNICSWLGPPYDGGNINRYEILKRLSKNHDLRFFFPRDVTDSRPMDGRQLLSLGVCNSGVKVLDLPKLSKFDYLKGFLFSKYPAGIYARNKAYFEIFKEALSDYCQQWKPDVIIVWNPALALILKDICPFVRRRILYACDCMSLVLETLAENHHSHLKKLYYRNSVKGSEFIDRTVYPYYDDVIFISERDASYSKFNGKYKILCNGVDVKKFKPLPSFKSKIPTLGFHGNLSYEANRDAVHYLNNYIAPRIQEYFPNILIKIIGGPSSSVDSLKKHCLNSSIQFTGYVDSLEEELNNLWVYLAPLMIGGGVKNKVLEALSCGLPVLGTQESFNGLSLGSMDAIVSDYDPDIFVRKLVSLIEKPQYAIEVGNNARKWAVENASWESVCSKFDSIINQEA</sequence>
<dbReference type="RefSeq" id="WP_011341534.1">
    <property type="nucleotide sequence ID" value="NC_007498.2"/>
</dbReference>
<dbReference type="Proteomes" id="UP000002534">
    <property type="component" value="Chromosome"/>
</dbReference>